<keyword evidence="5" id="KW-1185">Reference proteome</keyword>
<accession>A0A9P1I989</accession>
<sequence>MRGSGPPTSQPPHSSGAMYFQQQYQAPPHDGQFDGKHYDQQPQYGYDPRMQRYQSYDESNGNPNTASFPIHGVNDGYDQIPQQYRGGENAGPNFNRQQIPPQNYPPQMYGGPSQPPPHVYQGGGGGPPHMIPPQGFGGAQNFPRGPPNMGGPPAGQQQQQQQQQFHIVGAAQPMYAPGMTQLVLNPGLMQPTQLYMPYPCGVVTKANPSPSASSEKEKPKRGGKYGSQQSLDTAQQEPTESQQQAQQQYEMAQQQQYNQRMMGPPQQFGGPQQYGHPQMYPNQGPPPPPPHMIPPNQMNQFAAAQQQFQQQQRGGFPPNHQANRGGFQQAPPQQQQQQQSPFYGGGQQVGRGGGMRGGGNNGRGGSVRGGWPNNQHSRQNSGQYSQQQQQYGNYQQNYRQNYQGQGGHHNPNYSSQQQYDNNTVDDDVAHLTNRIEHLEPAISRSGSPVKQVLQLIESPPKNVVEPQKIEPEKSEEEVDSTTKHEAENAEKSGSAKLFCYKCDQMKMPKEQVESHSIRKPDGKAWCPVLREEVCPICQKTGDDAHSPMMCPSVTASEPQDSQNSTRDSSAQREEVGATEPPASTTKSEQVPPDSSTTNTSHNTHHQQRQQRRGGFGGNNNNMNRGGGNRGGGGHREVEHFKIRRII</sequence>
<comment type="similarity">
    <text evidence="1">Belongs to the nanos family.</text>
</comment>
<evidence type="ECO:0000313" key="4">
    <source>
        <dbReference type="EMBL" id="CAI5440583.1"/>
    </source>
</evidence>
<dbReference type="InterPro" id="IPR038129">
    <property type="entry name" value="Nanos_sf"/>
</dbReference>
<dbReference type="AlphaFoldDB" id="A0A9P1I989"/>
<keyword evidence="1" id="KW-0810">Translation regulation</keyword>
<dbReference type="EMBL" id="CANHGI010000002">
    <property type="protein sequence ID" value="CAI5440583.1"/>
    <property type="molecule type" value="Genomic_DNA"/>
</dbReference>
<evidence type="ECO:0000256" key="2">
    <source>
        <dbReference type="SAM" id="MobiDB-lite"/>
    </source>
</evidence>
<feature type="compositionally biased region" description="Basic and acidic residues" evidence="2">
    <location>
        <begin position="480"/>
        <end position="490"/>
    </location>
</feature>
<keyword evidence="1" id="KW-0694">RNA-binding</keyword>
<dbReference type="InterPro" id="IPR024161">
    <property type="entry name" value="Znf_nanos-typ"/>
</dbReference>
<keyword evidence="1" id="KW-0479">Metal-binding</keyword>
<dbReference type="GO" id="GO:0006417">
    <property type="term" value="P:regulation of translation"/>
    <property type="evidence" value="ECO:0007669"/>
    <property type="project" value="UniProtKB-UniRule"/>
</dbReference>
<feature type="region of interest" description="Disordered" evidence="2">
    <location>
        <begin position="206"/>
        <end position="432"/>
    </location>
</feature>
<feature type="compositionally biased region" description="Polar residues" evidence="2">
    <location>
        <begin position="411"/>
        <end position="422"/>
    </location>
</feature>
<feature type="compositionally biased region" description="Low complexity" evidence="2">
    <location>
        <begin position="294"/>
        <end position="312"/>
    </location>
</feature>
<dbReference type="Gene3D" id="4.10.60.30">
    <property type="entry name" value="Nanos, RNA-binding domain"/>
    <property type="match status" value="1"/>
</dbReference>
<feature type="compositionally biased region" description="Low complexity" evidence="2">
    <location>
        <begin position="378"/>
        <end position="403"/>
    </location>
</feature>
<reference evidence="4" key="1">
    <citation type="submission" date="2022-11" db="EMBL/GenBank/DDBJ databases">
        <authorList>
            <person name="Kikuchi T."/>
        </authorList>
    </citation>
    <scope>NUCLEOTIDE SEQUENCE</scope>
    <source>
        <strain evidence="4">PS1010</strain>
    </source>
</reference>
<protein>
    <recommendedName>
        <fullName evidence="3">Nanos-type domain-containing protein</fullName>
    </recommendedName>
</protein>
<dbReference type="PROSITE" id="PS51522">
    <property type="entry name" value="ZF_NANOS"/>
    <property type="match status" value="1"/>
</dbReference>
<feature type="compositionally biased region" description="Low complexity" evidence="2">
    <location>
        <begin position="234"/>
        <end position="282"/>
    </location>
</feature>
<proteinExistence type="inferred from homology"/>
<dbReference type="Pfam" id="PF05741">
    <property type="entry name" value="zf-nanos"/>
    <property type="match status" value="1"/>
</dbReference>
<name>A0A9P1I989_9PELO</name>
<gene>
    <name evidence="4" type="ORF">CAMP_LOCUS3220</name>
</gene>
<feature type="compositionally biased region" description="Basic residues" evidence="2">
    <location>
        <begin position="602"/>
        <end position="611"/>
    </location>
</feature>
<organism evidence="4 5">
    <name type="scientific">Caenorhabditis angaria</name>
    <dbReference type="NCBI Taxonomy" id="860376"/>
    <lineage>
        <taxon>Eukaryota</taxon>
        <taxon>Metazoa</taxon>
        <taxon>Ecdysozoa</taxon>
        <taxon>Nematoda</taxon>
        <taxon>Chromadorea</taxon>
        <taxon>Rhabditida</taxon>
        <taxon>Rhabditina</taxon>
        <taxon>Rhabditomorpha</taxon>
        <taxon>Rhabditoidea</taxon>
        <taxon>Rhabditidae</taxon>
        <taxon>Peloderinae</taxon>
        <taxon>Caenorhabditis</taxon>
    </lineage>
</organism>
<evidence type="ECO:0000259" key="3">
    <source>
        <dbReference type="PROSITE" id="PS51522"/>
    </source>
</evidence>
<feature type="compositionally biased region" description="Low complexity" evidence="2">
    <location>
        <begin position="325"/>
        <end position="342"/>
    </location>
</feature>
<dbReference type="GO" id="GO:0003723">
    <property type="term" value="F:RNA binding"/>
    <property type="evidence" value="ECO:0007669"/>
    <property type="project" value="UniProtKB-UniRule"/>
</dbReference>
<feature type="compositionally biased region" description="Polar residues" evidence="2">
    <location>
        <begin position="92"/>
        <end position="101"/>
    </location>
</feature>
<feature type="compositionally biased region" description="Gly residues" evidence="2">
    <location>
        <begin position="343"/>
        <end position="368"/>
    </location>
</feature>
<dbReference type="GO" id="GO:0008270">
    <property type="term" value="F:zinc ion binding"/>
    <property type="evidence" value="ECO:0007669"/>
    <property type="project" value="UniProtKB-KW"/>
</dbReference>
<feature type="compositionally biased region" description="Polar residues" evidence="2">
    <location>
        <begin position="581"/>
        <end position="595"/>
    </location>
</feature>
<feature type="compositionally biased region" description="Polar residues" evidence="2">
    <location>
        <begin position="52"/>
        <end position="67"/>
    </location>
</feature>
<keyword evidence="1" id="KW-0863">Zinc-finger</keyword>
<feature type="domain" description="Nanos-type" evidence="3">
    <location>
        <begin position="498"/>
        <end position="552"/>
    </location>
</feature>
<feature type="region of interest" description="Disordered" evidence="2">
    <location>
        <begin position="1"/>
        <end position="165"/>
    </location>
</feature>
<feature type="region of interest" description="Disordered" evidence="2">
    <location>
        <begin position="548"/>
        <end position="646"/>
    </location>
</feature>
<comment type="caution">
    <text evidence="4">The sequence shown here is derived from an EMBL/GenBank/DDBJ whole genome shotgun (WGS) entry which is preliminary data.</text>
</comment>
<keyword evidence="1" id="KW-0862">Zinc</keyword>
<feature type="compositionally biased region" description="Pro residues" evidence="2">
    <location>
        <begin position="283"/>
        <end position="293"/>
    </location>
</feature>
<feature type="compositionally biased region" description="Polar residues" evidence="2">
    <location>
        <begin position="553"/>
        <end position="568"/>
    </location>
</feature>
<feature type="region of interest" description="Disordered" evidence="2">
    <location>
        <begin position="456"/>
        <end position="490"/>
    </location>
</feature>
<dbReference type="OrthoDB" id="5870823at2759"/>
<evidence type="ECO:0000256" key="1">
    <source>
        <dbReference type="PROSITE-ProRule" id="PRU00855"/>
    </source>
</evidence>
<dbReference type="Proteomes" id="UP001152747">
    <property type="component" value="Unassembled WGS sequence"/>
</dbReference>
<evidence type="ECO:0000313" key="5">
    <source>
        <dbReference type="Proteomes" id="UP001152747"/>
    </source>
</evidence>